<sequence length="99" mass="11358">MKIFLDALSRKPTVSVGTIAYIISDLQIINKKYPDCEFFMLSVNPDIDNLYLSRLPYKVTLIKRSKTELGTIFQIRKILRKVDAVISSWGDAYVSLPPY</sequence>
<protein>
    <recommendedName>
        <fullName evidence="2">Glycosyltransferase subfamily 4-like N-terminal domain-containing protein</fullName>
    </recommendedName>
</protein>
<proteinExistence type="predicted"/>
<accession>X1KNA3</accession>
<gene>
    <name evidence="1" type="ORF">S03H2_70206</name>
</gene>
<evidence type="ECO:0000313" key="1">
    <source>
        <dbReference type="EMBL" id="GAH91629.1"/>
    </source>
</evidence>
<feature type="non-terminal residue" evidence="1">
    <location>
        <position position="99"/>
    </location>
</feature>
<organism evidence="1">
    <name type="scientific">marine sediment metagenome</name>
    <dbReference type="NCBI Taxonomy" id="412755"/>
    <lineage>
        <taxon>unclassified sequences</taxon>
        <taxon>metagenomes</taxon>
        <taxon>ecological metagenomes</taxon>
    </lineage>
</organism>
<dbReference type="EMBL" id="BARU01046589">
    <property type="protein sequence ID" value="GAH91629.1"/>
    <property type="molecule type" value="Genomic_DNA"/>
</dbReference>
<name>X1KNA3_9ZZZZ</name>
<dbReference type="AlphaFoldDB" id="X1KNA3"/>
<reference evidence="1" key="1">
    <citation type="journal article" date="2014" name="Front. Microbiol.">
        <title>High frequency of phylogenetically diverse reductive dehalogenase-homologous genes in deep subseafloor sedimentary metagenomes.</title>
        <authorList>
            <person name="Kawai M."/>
            <person name="Futagami T."/>
            <person name="Toyoda A."/>
            <person name="Takaki Y."/>
            <person name="Nishi S."/>
            <person name="Hori S."/>
            <person name="Arai W."/>
            <person name="Tsubouchi T."/>
            <person name="Morono Y."/>
            <person name="Uchiyama I."/>
            <person name="Ito T."/>
            <person name="Fujiyama A."/>
            <person name="Inagaki F."/>
            <person name="Takami H."/>
        </authorList>
    </citation>
    <scope>NUCLEOTIDE SEQUENCE</scope>
    <source>
        <strain evidence="1">Expedition CK06-06</strain>
    </source>
</reference>
<evidence type="ECO:0008006" key="2">
    <source>
        <dbReference type="Google" id="ProtNLM"/>
    </source>
</evidence>
<comment type="caution">
    <text evidence="1">The sequence shown here is derived from an EMBL/GenBank/DDBJ whole genome shotgun (WGS) entry which is preliminary data.</text>
</comment>